<dbReference type="EMBL" id="JBJKFK010001059">
    <property type="protein sequence ID" value="KAL3314238.1"/>
    <property type="molecule type" value="Genomic_DNA"/>
</dbReference>
<feature type="coiled-coil region" evidence="1">
    <location>
        <begin position="94"/>
        <end position="140"/>
    </location>
</feature>
<dbReference type="InterPro" id="IPR011174">
    <property type="entry name" value="ERM"/>
</dbReference>
<evidence type="ECO:0000313" key="2">
    <source>
        <dbReference type="EMBL" id="KAL3314238.1"/>
    </source>
</evidence>
<dbReference type="AlphaFoldDB" id="A0ABD2Q4A8"/>
<dbReference type="Gene3D" id="1.20.5.450">
    <property type="match status" value="1"/>
</dbReference>
<reference evidence="2 3" key="1">
    <citation type="submission" date="2024-11" db="EMBL/GenBank/DDBJ databases">
        <title>Adaptive evolution of stress response genes in parasites aligns with host niche diversity.</title>
        <authorList>
            <person name="Hahn C."/>
            <person name="Resl P."/>
        </authorList>
    </citation>
    <scope>NUCLEOTIDE SEQUENCE [LARGE SCALE GENOMIC DNA]</scope>
    <source>
        <strain evidence="2">EGGRZ-B1_66</strain>
        <tissue evidence="2">Body</tissue>
    </source>
</reference>
<dbReference type="PANTHER" id="PTHR23281">
    <property type="entry name" value="MERLIN/MOESIN/EZRIN/RADIXIN"/>
    <property type="match status" value="1"/>
</dbReference>
<evidence type="ECO:0000313" key="3">
    <source>
        <dbReference type="Proteomes" id="UP001626550"/>
    </source>
</evidence>
<protein>
    <submittedName>
        <fullName evidence="2">Uncharacterized protein</fullName>
    </submittedName>
</protein>
<organism evidence="2 3">
    <name type="scientific">Cichlidogyrus casuarinus</name>
    <dbReference type="NCBI Taxonomy" id="1844966"/>
    <lineage>
        <taxon>Eukaryota</taxon>
        <taxon>Metazoa</taxon>
        <taxon>Spiralia</taxon>
        <taxon>Lophotrochozoa</taxon>
        <taxon>Platyhelminthes</taxon>
        <taxon>Monogenea</taxon>
        <taxon>Monopisthocotylea</taxon>
        <taxon>Dactylogyridea</taxon>
        <taxon>Ancyrocephalidae</taxon>
        <taxon>Cichlidogyrus</taxon>
    </lineage>
</organism>
<dbReference type="SUPFAM" id="SSF50729">
    <property type="entry name" value="PH domain-like"/>
    <property type="match status" value="1"/>
</dbReference>
<gene>
    <name evidence="2" type="ORF">Ciccas_007153</name>
</gene>
<sequence>MQASSSSPNPSRRLISGLNRIRFPTSSLLKEAFLSRIAEPAEVTSHNSFLSSTALQVDAWLTDSSMVKLLMSLCAGNHALFMRRRQPDSVEVQQMRAQAREEKTQRELERLRLERAKAEKAEVLEEKLALENRCARLEHALRVSGILDPSAILEETLGPKRPDEVQIEQMARKRSTGEDHELRPQTVVTIHEEEDGEATDEQKSPHNEEFAAVQDVSEYGPMGPYRLDFRHPGFPTRRCQTQPNTPLMNPRFLNYRKFAPSYDPTTFDSAVADFDDTSRFAFHIAHIPIADLVHESQLPNLALSPRLGPRSSVRVRLLCLNL</sequence>
<keyword evidence="1" id="KW-0175">Coiled coil</keyword>
<name>A0ABD2Q4A8_9PLAT</name>
<comment type="caution">
    <text evidence="2">The sequence shown here is derived from an EMBL/GenBank/DDBJ whole genome shotgun (WGS) entry which is preliminary data.</text>
</comment>
<accession>A0ABD2Q4A8</accession>
<evidence type="ECO:0000256" key="1">
    <source>
        <dbReference type="SAM" id="Coils"/>
    </source>
</evidence>
<dbReference type="Proteomes" id="UP001626550">
    <property type="component" value="Unassembled WGS sequence"/>
</dbReference>
<keyword evidence="3" id="KW-1185">Reference proteome</keyword>
<proteinExistence type="predicted"/>